<organism evidence="1 2">
    <name type="scientific">Leptospira koniambonensis</name>
    <dbReference type="NCBI Taxonomy" id="2484950"/>
    <lineage>
        <taxon>Bacteria</taxon>
        <taxon>Pseudomonadati</taxon>
        <taxon>Spirochaetota</taxon>
        <taxon>Spirochaetia</taxon>
        <taxon>Leptospirales</taxon>
        <taxon>Leptospiraceae</taxon>
        <taxon>Leptospira</taxon>
    </lineage>
</organism>
<keyword evidence="2" id="KW-1185">Reference proteome</keyword>
<comment type="caution">
    <text evidence="1">The sequence shown here is derived from an EMBL/GenBank/DDBJ whole genome shotgun (WGS) entry which is preliminary data.</text>
</comment>
<name>A0A4R9J4H9_9LEPT</name>
<evidence type="ECO:0000313" key="1">
    <source>
        <dbReference type="EMBL" id="TGL32496.1"/>
    </source>
</evidence>
<dbReference type="Proteomes" id="UP000297871">
    <property type="component" value="Unassembled WGS sequence"/>
</dbReference>
<sequence length="67" mass="7563">MRDFLNSENFTSVIKSDLPFLEVRKTVESSDPLIGSMANLQDKISHLENKAGDLEKRISGSRLDIRV</sequence>
<dbReference type="EMBL" id="RQFY01000006">
    <property type="protein sequence ID" value="TGL32496.1"/>
    <property type="molecule type" value="Genomic_DNA"/>
</dbReference>
<reference evidence="1" key="1">
    <citation type="journal article" date="2019" name="PLoS Negl. Trop. Dis.">
        <title>Revisiting the worldwide diversity of Leptospira species in the environment.</title>
        <authorList>
            <person name="Vincent A.T."/>
            <person name="Schiettekatte O."/>
            <person name="Bourhy P."/>
            <person name="Veyrier F.J."/>
            <person name="Picardeau M."/>
        </authorList>
    </citation>
    <scope>NUCLEOTIDE SEQUENCE [LARGE SCALE GENOMIC DNA]</scope>
    <source>
        <strain evidence="1">201800265</strain>
    </source>
</reference>
<dbReference type="AlphaFoldDB" id="A0A4R9J4H9"/>
<gene>
    <name evidence="1" type="ORF">EHQ52_14495</name>
</gene>
<dbReference type="OrthoDB" id="332205at2"/>
<accession>A0A4R9J4H9</accession>
<protein>
    <submittedName>
        <fullName evidence="1">Uncharacterized protein</fullName>
    </submittedName>
</protein>
<proteinExistence type="predicted"/>
<evidence type="ECO:0000313" key="2">
    <source>
        <dbReference type="Proteomes" id="UP000297871"/>
    </source>
</evidence>